<reference evidence="1 2" key="1">
    <citation type="submission" date="2023-01" db="EMBL/GenBank/DDBJ databases">
        <title>Analysis of 21 Apiospora genomes using comparative genomics revels a genus with tremendous synthesis potential of carbohydrate active enzymes and secondary metabolites.</title>
        <authorList>
            <person name="Sorensen T."/>
        </authorList>
    </citation>
    <scope>NUCLEOTIDE SEQUENCE [LARGE SCALE GENOMIC DNA]</scope>
    <source>
        <strain evidence="1 2">CBS 20057</strain>
    </source>
</reference>
<evidence type="ECO:0000313" key="1">
    <source>
        <dbReference type="EMBL" id="KAK8017268.1"/>
    </source>
</evidence>
<name>A0ABR1RSQ1_9PEZI</name>
<proteinExistence type="predicted"/>
<dbReference type="SUPFAM" id="SSF48403">
    <property type="entry name" value="Ankyrin repeat"/>
    <property type="match status" value="1"/>
</dbReference>
<organism evidence="1 2">
    <name type="scientific">Apiospora marii</name>
    <dbReference type="NCBI Taxonomy" id="335849"/>
    <lineage>
        <taxon>Eukaryota</taxon>
        <taxon>Fungi</taxon>
        <taxon>Dikarya</taxon>
        <taxon>Ascomycota</taxon>
        <taxon>Pezizomycotina</taxon>
        <taxon>Sordariomycetes</taxon>
        <taxon>Xylariomycetidae</taxon>
        <taxon>Amphisphaeriales</taxon>
        <taxon>Apiosporaceae</taxon>
        <taxon>Apiospora</taxon>
    </lineage>
</organism>
<protein>
    <recommendedName>
        <fullName evidence="3">F-box domain-containing protein</fullName>
    </recommendedName>
</protein>
<comment type="caution">
    <text evidence="1">The sequence shown here is derived from an EMBL/GenBank/DDBJ whole genome shotgun (WGS) entry which is preliminary data.</text>
</comment>
<keyword evidence="2" id="KW-1185">Reference proteome</keyword>
<dbReference type="Gene3D" id="1.25.40.20">
    <property type="entry name" value="Ankyrin repeat-containing domain"/>
    <property type="match status" value="1"/>
</dbReference>
<dbReference type="Proteomes" id="UP001396898">
    <property type="component" value="Unassembled WGS sequence"/>
</dbReference>
<accession>A0ABR1RSQ1</accession>
<evidence type="ECO:0000313" key="2">
    <source>
        <dbReference type="Proteomes" id="UP001396898"/>
    </source>
</evidence>
<sequence length="486" mass="55124">MIIRARDFRRVQRLRLVSKTWKAWVDEVQMQTGSFLAWQQKFFNAPFWPQYLARLALRPRQEDISPTLRAVRRAAELVAGYGDPPRADVDAVVKDYIVEICFLGELWLGDVEAPGRLRDVEPDDGGRLEDLKYDLYMECDPDVESETDIGTTREDVRCMERQFPCNKWPRSVDGEFQKFGFSESEQARYDQVLLATAALANQVALVKETLQSMEGVPGVRETVVDFALGVAAFKGHDETVSLLLDAYSNNGRAGEIVMMYASRGDNLATLELALHLDYKEYTLNDAMMETTSLQIYQRLFPLAKPELQNVPYVNVDYLDVLGEHLSAMARRGAVPIMEYIMRQDIPGSAFWLHPDRPEKPSLAEEAARGRQAGTLLWLLERGYGMERDAVKDAVTDAARRGSPAVVQALLRHGISRSDAQDIAIVALREPMRREHDEAVRVLLASLPSSDGCQRDCAMEQARQVVSELSEKPGGHWIQTHFRQRFW</sequence>
<dbReference type="EMBL" id="JAQQWI010000011">
    <property type="protein sequence ID" value="KAK8017268.1"/>
    <property type="molecule type" value="Genomic_DNA"/>
</dbReference>
<dbReference type="InterPro" id="IPR036770">
    <property type="entry name" value="Ankyrin_rpt-contain_sf"/>
</dbReference>
<gene>
    <name evidence="1" type="ORF">PG991_008344</name>
</gene>
<evidence type="ECO:0008006" key="3">
    <source>
        <dbReference type="Google" id="ProtNLM"/>
    </source>
</evidence>